<evidence type="ECO:0000313" key="7">
    <source>
        <dbReference type="EMBL" id="MBW8726188.1"/>
    </source>
</evidence>
<protein>
    <recommendedName>
        <fullName evidence="5">Ribonuclease VapC</fullName>
        <shortName evidence="5">RNase VapC</shortName>
        <ecNumber evidence="5">3.1.-.-</ecNumber>
    </recommendedName>
    <alternativeName>
        <fullName evidence="5">Toxin VapC</fullName>
    </alternativeName>
</protein>
<comment type="cofactor">
    <cofactor evidence="5">
        <name>Mg(2+)</name>
        <dbReference type="ChEBI" id="CHEBI:18420"/>
    </cofactor>
</comment>
<dbReference type="GO" id="GO:0004540">
    <property type="term" value="F:RNA nuclease activity"/>
    <property type="evidence" value="ECO:0007669"/>
    <property type="project" value="InterPro"/>
</dbReference>
<dbReference type="SUPFAM" id="SSF88723">
    <property type="entry name" value="PIN domain-like"/>
    <property type="match status" value="1"/>
</dbReference>
<dbReference type="GO" id="GO:0016787">
    <property type="term" value="F:hydrolase activity"/>
    <property type="evidence" value="ECO:0007669"/>
    <property type="project" value="UniProtKB-KW"/>
</dbReference>
<dbReference type="Pfam" id="PF01850">
    <property type="entry name" value="PIN"/>
    <property type="match status" value="1"/>
</dbReference>
<dbReference type="GO" id="GO:0000287">
    <property type="term" value="F:magnesium ion binding"/>
    <property type="evidence" value="ECO:0007669"/>
    <property type="project" value="UniProtKB-UniRule"/>
</dbReference>
<reference evidence="7" key="1">
    <citation type="submission" date="2020-06" db="EMBL/GenBank/DDBJ databases">
        <title>Stable isotope informed genome-resolved metagenomics uncovers potential trophic interactions in rhizosphere soil.</title>
        <authorList>
            <person name="Starr E.P."/>
            <person name="Shi S."/>
            <person name="Blazewicz S.J."/>
            <person name="Koch B.J."/>
            <person name="Probst A.J."/>
            <person name="Hungate B.A."/>
            <person name="Pett-Ridge J."/>
            <person name="Firestone M.K."/>
            <person name="Banfield J.F."/>
        </authorList>
    </citation>
    <scope>NUCLEOTIDE SEQUENCE</scope>
    <source>
        <strain evidence="7">YM_69_17</strain>
    </source>
</reference>
<keyword evidence="5" id="KW-0460">Magnesium</keyword>
<evidence type="ECO:0000256" key="2">
    <source>
        <dbReference type="ARBA" id="ARBA00022722"/>
    </source>
</evidence>
<comment type="function">
    <text evidence="5">Toxic component of a toxin-antitoxin (TA) system. An RNase.</text>
</comment>
<keyword evidence="4 5" id="KW-0378">Hydrolase</keyword>
<proteinExistence type="inferred from homology"/>
<evidence type="ECO:0000256" key="4">
    <source>
        <dbReference type="ARBA" id="ARBA00022801"/>
    </source>
</evidence>
<evidence type="ECO:0000256" key="3">
    <source>
        <dbReference type="ARBA" id="ARBA00022723"/>
    </source>
</evidence>
<evidence type="ECO:0000256" key="5">
    <source>
        <dbReference type="HAMAP-Rule" id="MF_00265"/>
    </source>
</evidence>
<dbReference type="InterPro" id="IPR022907">
    <property type="entry name" value="VapC_family"/>
</dbReference>
<accession>A0A952KDL6</accession>
<feature type="domain" description="PIN" evidence="6">
    <location>
        <begin position="2"/>
        <end position="126"/>
    </location>
</feature>
<comment type="caution">
    <text evidence="7">The sequence shown here is derived from an EMBL/GenBank/DDBJ whole genome shotgun (WGS) entry which is preliminary data.</text>
</comment>
<dbReference type="AlphaFoldDB" id="A0A952KDL6"/>
<keyword evidence="5" id="KW-0800">Toxin</keyword>
<keyword evidence="2 5" id="KW-0540">Nuclease</keyword>
<evidence type="ECO:0000256" key="1">
    <source>
        <dbReference type="ARBA" id="ARBA00022649"/>
    </source>
</evidence>
<dbReference type="GO" id="GO:0090729">
    <property type="term" value="F:toxin activity"/>
    <property type="evidence" value="ECO:0007669"/>
    <property type="project" value="UniProtKB-KW"/>
</dbReference>
<comment type="similarity">
    <text evidence="5">Belongs to the PINc/VapC protein family.</text>
</comment>
<evidence type="ECO:0000259" key="6">
    <source>
        <dbReference type="Pfam" id="PF01850"/>
    </source>
</evidence>
<dbReference type="EMBL" id="JAEKLZ010000201">
    <property type="protein sequence ID" value="MBW8726188.1"/>
    <property type="molecule type" value="Genomic_DNA"/>
</dbReference>
<gene>
    <name evidence="5" type="primary">vapC</name>
    <name evidence="7" type="ORF">JF625_13660</name>
</gene>
<dbReference type="Gene3D" id="3.40.50.1010">
    <property type="entry name" value="5'-nuclease"/>
    <property type="match status" value="1"/>
</dbReference>
<feature type="binding site" evidence="5">
    <location>
        <position position="5"/>
    </location>
    <ligand>
        <name>Mg(2+)</name>
        <dbReference type="ChEBI" id="CHEBI:18420"/>
    </ligand>
</feature>
<feature type="binding site" evidence="5">
    <location>
        <position position="101"/>
    </location>
    <ligand>
        <name>Mg(2+)</name>
        <dbReference type="ChEBI" id="CHEBI:18420"/>
    </ligand>
</feature>
<sequence length="133" mass="14378">MIAVDTSAVVAIAFAEPERQTFLDVIRRADRALISTVSVVESRMVAFGRRGPRAVTFLDDLLRLPPFEFVAPGVPEVDAAHAAFIAFGRGSGHPAQLNFGDVFSYALAKVRGLPLLYKGDDFAQTDLRSAVTI</sequence>
<organism evidence="7 8">
    <name type="scientific">Inquilinus limosus</name>
    <dbReference type="NCBI Taxonomy" id="171674"/>
    <lineage>
        <taxon>Bacteria</taxon>
        <taxon>Pseudomonadati</taxon>
        <taxon>Pseudomonadota</taxon>
        <taxon>Alphaproteobacteria</taxon>
        <taxon>Rhodospirillales</taxon>
        <taxon>Rhodospirillaceae</taxon>
        <taxon>Inquilinus</taxon>
    </lineage>
</organism>
<keyword evidence="3 5" id="KW-0479">Metal-binding</keyword>
<dbReference type="InterPro" id="IPR029060">
    <property type="entry name" value="PIN-like_dom_sf"/>
</dbReference>
<dbReference type="Proteomes" id="UP000700706">
    <property type="component" value="Unassembled WGS sequence"/>
</dbReference>
<dbReference type="HAMAP" id="MF_00265">
    <property type="entry name" value="VapC_Nob1"/>
    <property type="match status" value="1"/>
</dbReference>
<dbReference type="CDD" id="cd09871">
    <property type="entry name" value="PIN_MtVapC28-VapC30-like"/>
    <property type="match status" value="1"/>
</dbReference>
<name>A0A952KDL6_9PROT</name>
<evidence type="ECO:0000313" key="8">
    <source>
        <dbReference type="Proteomes" id="UP000700706"/>
    </source>
</evidence>
<dbReference type="InterPro" id="IPR002716">
    <property type="entry name" value="PIN_dom"/>
</dbReference>
<keyword evidence="1 5" id="KW-1277">Toxin-antitoxin system</keyword>
<dbReference type="EC" id="3.1.-.-" evidence="5"/>